<evidence type="ECO:0000256" key="1">
    <source>
        <dbReference type="ARBA" id="ARBA00022676"/>
    </source>
</evidence>
<feature type="non-terminal residue" evidence="4">
    <location>
        <position position="1"/>
    </location>
</feature>
<name>A0ABS7C3Z3_9BACL</name>
<dbReference type="Pfam" id="PF04041">
    <property type="entry name" value="Glyco_hydro_130"/>
    <property type="match status" value="1"/>
</dbReference>
<comment type="similarity">
    <text evidence="3">Belongs to the glycosyl hydrolase 130 family.</text>
</comment>
<keyword evidence="1" id="KW-0328">Glycosyltransferase</keyword>
<sequence>ILEPEAEYEKKGFFGEVVFSCGALVRGDTIAMYYGVSDTSMACAELSLQDILDSLEPV</sequence>
<protein>
    <submittedName>
        <fullName evidence="4">Glycosidase</fullName>
    </submittedName>
</protein>
<dbReference type="PANTHER" id="PTHR34106:SF5">
    <property type="entry name" value="GLYCOSIDASE"/>
    <property type="match status" value="1"/>
</dbReference>
<organism evidence="4 5">
    <name type="scientific">Paenibacillus sepulcri</name>
    <dbReference type="NCBI Taxonomy" id="359917"/>
    <lineage>
        <taxon>Bacteria</taxon>
        <taxon>Bacillati</taxon>
        <taxon>Bacillota</taxon>
        <taxon>Bacilli</taxon>
        <taxon>Bacillales</taxon>
        <taxon>Paenibacillaceae</taxon>
        <taxon>Paenibacillus</taxon>
    </lineage>
</organism>
<dbReference type="InterPro" id="IPR007184">
    <property type="entry name" value="Mannoside_phosphorylase"/>
</dbReference>
<proteinExistence type="inferred from homology"/>
<dbReference type="EMBL" id="JAHZIK010000398">
    <property type="protein sequence ID" value="MBW7455627.1"/>
    <property type="molecule type" value="Genomic_DNA"/>
</dbReference>
<accession>A0ABS7C3Z3</accession>
<keyword evidence="4" id="KW-0326">Glycosidase</keyword>
<keyword evidence="5" id="KW-1185">Reference proteome</keyword>
<evidence type="ECO:0000256" key="2">
    <source>
        <dbReference type="ARBA" id="ARBA00022679"/>
    </source>
</evidence>
<dbReference type="InterPro" id="IPR023296">
    <property type="entry name" value="Glyco_hydro_beta-prop_sf"/>
</dbReference>
<dbReference type="SUPFAM" id="SSF75005">
    <property type="entry name" value="Arabinanase/levansucrase/invertase"/>
    <property type="match status" value="1"/>
</dbReference>
<dbReference type="Gene3D" id="2.115.10.20">
    <property type="entry name" value="Glycosyl hydrolase domain, family 43"/>
    <property type="match status" value="1"/>
</dbReference>
<evidence type="ECO:0000313" key="4">
    <source>
        <dbReference type="EMBL" id="MBW7455627.1"/>
    </source>
</evidence>
<dbReference type="GO" id="GO:0016798">
    <property type="term" value="F:hydrolase activity, acting on glycosyl bonds"/>
    <property type="evidence" value="ECO:0007669"/>
    <property type="project" value="UniProtKB-KW"/>
</dbReference>
<dbReference type="Proteomes" id="UP001519887">
    <property type="component" value="Unassembled WGS sequence"/>
</dbReference>
<evidence type="ECO:0000256" key="3">
    <source>
        <dbReference type="ARBA" id="ARBA00024356"/>
    </source>
</evidence>
<comment type="caution">
    <text evidence="4">The sequence shown here is derived from an EMBL/GenBank/DDBJ whole genome shotgun (WGS) entry which is preliminary data.</text>
</comment>
<keyword evidence="2" id="KW-0808">Transferase</keyword>
<keyword evidence="4" id="KW-0378">Hydrolase</keyword>
<reference evidence="4 5" key="1">
    <citation type="submission" date="2021-07" db="EMBL/GenBank/DDBJ databases">
        <title>Paenibacillus radiodurans sp. nov., isolated from the southeastern edge of Tengger Desert.</title>
        <authorList>
            <person name="Zhang G."/>
        </authorList>
    </citation>
    <scope>NUCLEOTIDE SEQUENCE [LARGE SCALE GENOMIC DNA]</scope>
    <source>
        <strain evidence="4 5">CCM 7311</strain>
    </source>
</reference>
<dbReference type="PANTHER" id="PTHR34106">
    <property type="entry name" value="GLYCOSIDASE"/>
    <property type="match status" value="1"/>
</dbReference>
<evidence type="ECO:0000313" key="5">
    <source>
        <dbReference type="Proteomes" id="UP001519887"/>
    </source>
</evidence>
<gene>
    <name evidence="4" type="ORF">K0U00_16500</name>
</gene>